<feature type="transmembrane region" description="Helical" evidence="2">
    <location>
        <begin position="109"/>
        <end position="127"/>
    </location>
</feature>
<protein>
    <recommendedName>
        <fullName evidence="5">Integral membrane protein</fullName>
    </recommendedName>
</protein>
<keyword evidence="2" id="KW-0812">Transmembrane</keyword>
<reference evidence="4" key="1">
    <citation type="journal article" date="2019" name="Int. J. Syst. Evol. Microbiol.">
        <title>The Global Catalogue of Microorganisms (GCM) 10K type strain sequencing project: providing services to taxonomists for standard genome sequencing and annotation.</title>
        <authorList>
            <consortium name="The Broad Institute Genomics Platform"/>
            <consortium name="The Broad Institute Genome Sequencing Center for Infectious Disease"/>
            <person name="Wu L."/>
            <person name="Ma J."/>
        </authorList>
    </citation>
    <scope>NUCLEOTIDE SEQUENCE [LARGE SCALE GENOMIC DNA]</scope>
    <source>
        <strain evidence="4">JCM 17138</strain>
    </source>
</reference>
<feature type="region of interest" description="Disordered" evidence="1">
    <location>
        <begin position="1"/>
        <end position="27"/>
    </location>
</feature>
<evidence type="ECO:0000256" key="1">
    <source>
        <dbReference type="SAM" id="MobiDB-lite"/>
    </source>
</evidence>
<keyword evidence="2" id="KW-1133">Transmembrane helix</keyword>
<accession>A0ABP7HS49</accession>
<keyword evidence="2" id="KW-0472">Membrane</keyword>
<sequence>MTDPDWQNIPPIPPADSPDLDSPILVGHGGSGNRHNLGVGGWFRSLYRAPDFASQNYAFRALVYHEAIERKPGDAENDVLIDLAYDAAVTRLASQTSAFESIRTRASGILSVAALVTSFSAGLGLVHTDPAKGKLLPGWAPWALLGILLMLGVCAILVMLPTRQWNHGPSARKIMDSWVRRTPPERAKARLVAVLVEAQNRNSWELRRRAISYRVAVVLLLSEVLTLVAAVAQSTAT</sequence>
<evidence type="ECO:0000313" key="4">
    <source>
        <dbReference type="Proteomes" id="UP001501009"/>
    </source>
</evidence>
<name>A0ABP7HS49_9ACTN</name>
<evidence type="ECO:0000313" key="3">
    <source>
        <dbReference type="EMBL" id="GAA3800936.1"/>
    </source>
</evidence>
<keyword evidence="4" id="KW-1185">Reference proteome</keyword>
<feature type="transmembrane region" description="Helical" evidence="2">
    <location>
        <begin position="211"/>
        <end position="232"/>
    </location>
</feature>
<evidence type="ECO:0008006" key="5">
    <source>
        <dbReference type="Google" id="ProtNLM"/>
    </source>
</evidence>
<feature type="transmembrane region" description="Helical" evidence="2">
    <location>
        <begin position="139"/>
        <end position="160"/>
    </location>
</feature>
<dbReference type="EMBL" id="BAABDE010000017">
    <property type="protein sequence ID" value="GAA3800936.1"/>
    <property type="molecule type" value="Genomic_DNA"/>
</dbReference>
<evidence type="ECO:0000256" key="2">
    <source>
        <dbReference type="SAM" id="Phobius"/>
    </source>
</evidence>
<comment type="caution">
    <text evidence="3">The sequence shown here is derived from an EMBL/GenBank/DDBJ whole genome shotgun (WGS) entry which is preliminary data.</text>
</comment>
<dbReference type="RefSeq" id="WP_275777968.1">
    <property type="nucleotide sequence ID" value="NZ_BAABDE010000017.1"/>
</dbReference>
<gene>
    <name evidence="3" type="ORF">GCM10022403_039010</name>
</gene>
<organism evidence="3 4">
    <name type="scientific">Streptomyces coacervatus</name>
    <dbReference type="NCBI Taxonomy" id="647381"/>
    <lineage>
        <taxon>Bacteria</taxon>
        <taxon>Bacillati</taxon>
        <taxon>Actinomycetota</taxon>
        <taxon>Actinomycetes</taxon>
        <taxon>Kitasatosporales</taxon>
        <taxon>Streptomycetaceae</taxon>
        <taxon>Streptomyces</taxon>
    </lineage>
</organism>
<proteinExistence type="predicted"/>
<dbReference type="Proteomes" id="UP001501009">
    <property type="component" value="Unassembled WGS sequence"/>
</dbReference>